<proteinExistence type="predicted"/>
<sequence length="60" mass="7041">MICPKYARERERLFNTIYNLITTPFNYEEFLFSENISVYSALKAFLAFVRTKITPSVLAV</sequence>
<name>A0AAW1CZP2_9HEMI</name>
<reference evidence="1 2" key="1">
    <citation type="submission" date="2022-12" db="EMBL/GenBank/DDBJ databases">
        <title>Chromosome-level genome assembly of true bugs.</title>
        <authorList>
            <person name="Ma L."/>
            <person name="Li H."/>
        </authorList>
    </citation>
    <scope>NUCLEOTIDE SEQUENCE [LARGE SCALE GENOMIC DNA]</scope>
    <source>
        <strain evidence="1">Lab_2022b</strain>
    </source>
</reference>
<dbReference type="Proteomes" id="UP001461498">
    <property type="component" value="Unassembled WGS sequence"/>
</dbReference>
<protein>
    <submittedName>
        <fullName evidence="1">Uncharacterized protein</fullName>
    </submittedName>
</protein>
<accession>A0AAW1CZP2</accession>
<comment type="caution">
    <text evidence="1">The sequence shown here is derived from an EMBL/GenBank/DDBJ whole genome shotgun (WGS) entry which is preliminary data.</text>
</comment>
<evidence type="ECO:0000313" key="2">
    <source>
        <dbReference type="Proteomes" id="UP001461498"/>
    </source>
</evidence>
<evidence type="ECO:0000313" key="1">
    <source>
        <dbReference type="EMBL" id="KAK9501540.1"/>
    </source>
</evidence>
<dbReference type="EMBL" id="JAPXFL010000009">
    <property type="protein sequence ID" value="KAK9501540.1"/>
    <property type="molecule type" value="Genomic_DNA"/>
</dbReference>
<dbReference type="AlphaFoldDB" id="A0AAW1CZP2"/>
<keyword evidence="2" id="KW-1185">Reference proteome</keyword>
<gene>
    <name evidence="1" type="ORF">O3M35_012247</name>
</gene>
<organism evidence="1 2">
    <name type="scientific">Rhynocoris fuscipes</name>
    <dbReference type="NCBI Taxonomy" id="488301"/>
    <lineage>
        <taxon>Eukaryota</taxon>
        <taxon>Metazoa</taxon>
        <taxon>Ecdysozoa</taxon>
        <taxon>Arthropoda</taxon>
        <taxon>Hexapoda</taxon>
        <taxon>Insecta</taxon>
        <taxon>Pterygota</taxon>
        <taxon>Neoptera</taxon>
        <taxon>Paraneoptera</taxon>
        <taxon>Hemiptera</taxon>
        <taxon>Heteroptera</taxon>
        <taxon>Panheteroptera</taxon>
        <taxon>Cimicomorpha</taxon>
        <taxon>Reduviidae</taxon>
        <taxon>Harpactorinae</taxon>
        <taxon>Harpactorini</taxon>
        <taxon>Rhynocoris</taxon>
    </lineage>
</organism>